<organism evidence="2 3">
    <name type="scientific">Apolygus lucorum</name>
    <name type="common">Small green plant bug</name>
    <name type="synonym">Lygocoris lucorum</name>
    <dbReference type="NCBI Taxonomy" id="248454"/>
    <lineage>
        <taxon>Eukaryota</taxon>
        <taxon>Metazoa</taxon>
        <taxon>Ecdysozoa</taxon>
        <taxon>Arthropoda</taxon>
        <taxon>Hexapoda</taxon>
        <taxon>Insecta</taxon>
        <taxon>Pterygota</taxon>
        <taxon>Neoptera</taxon>
        <taxon>Paraneoptera</taxon>
        <taxon>Hemiptera</taxon>
        <taxon>Heteroptera</taxon>
        <taxon>Panheteroptera</taxon>
        <taxon>Cimicomorpha</taxon>
        <taxon>Miridae</taxon>
        <taxon>Mirini</taxon>
        <taxon>Apolygus</taxon>
    </lineage>
</organism>
<dbReference type="EMBL" id="WIXP02000003">
    <property type="protein sequence ID" value="KAF6212747.1"/>
    <property type="molecule type" value="Genomic_DNA"/>
</dbReference>
<sequence>MRLGLTTTAMPEEVVAEIDDEQRLLEVLEKDQSDEELYDEPSEPQQVSELDKIADVTVNHRKHARESLQ</sequence>
<feature type="region of interest" description="Disordered" evidence="1">
    <location>
        <begin position="31"/>
        <end position="53"/>
    </location>
</feature>
<dbReference type="Proteomes" id="UP000466442">
    <property type="component" value="Unassembled WGS sequence"/>
</dbReference>
<accession>A0A8S9XUZ2</accession>
<evidence type="ECO:0000313" key="3">
    <source>
        <dbReference type="Proteomes" id="UP000466442"/>
    </source>
</evidence>
<feature type="region of interest" description="Disordered" evidence="1">
    <location>
        <begin position="1"/>
        <end position="20"/>
    </location>
</feature>
<evidence type="ECO:0000256" key="1">
    <source>
        <dbReference type="SAM" id="MobiDB-lite"/>
    </source>
</evidence>
<evidence type="ECO:0000313" key="2">
    <source>
        <dbReference type="EMBL" id="KAF6212747.1"/>
    </source>
</evidence>
<protein>
    <submittedName>
        <fullName evidence="2">Uncharacterized protein</fullName>
    </submittedName>
</protein>
<comment type="caution">
    <text evidence="2">The sequence shown here is derived from an EMBL/GenBank/DDBJ whole genome shotgun (WGS) entry which is preliminary data.</text>
</comment>
<proteinExistence type="predicted"/>
<gene>
    <name evidence="2" type="ORF">GE061_010455</name>
</gene>
<keyword evidence="3" id="KW-1185">Reference proteome</keyword>
<reference evidence="2" key="1">
    <citation type="journal article" date="2021" name="Mol. Ecol. Resour.">
        <title>Apolygus lucorum genome provides insights into omnivorousness and mesophyll feeding.</title>
        <authorList>
            <person name="Liu Y."/>
            <person name="Liu H."/>
            <person name="Wang H."/>
            <person name="Huang T."/>
            <person name="Liu B."/>
            <person name="Yang B."/>
            <person name="Yin L."/>
            <person name="Li B."/>
            <person name="Zhang Y."/>
            <person name="Zhang S."/>
            <person name="Jiang F."/>
            <person name="Zhang X."/>
            <person name="Ren Y."/>
            <person name="Wang B."/>
            <person name="Wang S."/>
            <person name="Lu Y."/>
            <person name="Wu K."/>
            <person name="Fan W."/>
            <person name="Wang G."/>
        </authorList>
    </citation>
    <scope>NUCLEOTIDE SEQUENCE</scope>
    <source>
        <strain evidence="2">12Hb</strain>
    </source>
</reference>
<dbReference type="AlphaFoldDB" id="A0A8S9XUZ2"/>
<feature type="non-terminal residue" evidence="2">
    <location>
        <position position="69"/>
    </location>
</feature>
<feature type="compositionally biased region" description="Acidic residues" evidence="1">
    <location>
        <begin position="32"/>
        <end position="42"/>
    </location>
</feature>
<name>A0A8S9XUZ2_APOLU</name>